<dbReference type="AlphaFoldDB" id="A0A6G7PZA0"/>
<gene>
    <name evidence="2" type="ORF">G4V39_10080</name>
</gene>
<evidence type="ECO:0000259" key="1">
    <source>
        <dbReference type="PROSITE" id="PS50994"/>
    </source>
</evidence>
<dbReference type="InterPro" id="IPR036397">
    <property type="entry name" value="RNaseH_sf"/>
</dbReference>
<feature type="domain" description="Integrase catalytic" evidence="1">
    <location>
        <begin position="105"/>
        <end position="273"/>
    </location>
</feature>
<dbReference type="NCBIfam" id="NF033516">
    <property type="entry name" value="transpos_IS3"/>
    <property type="match status" value="1"/>
</dbReference>
<name>A0A6G7PZA0_9BACT</name>
<keyword evidence="3" id="KW-1185">Reference proteome</keyword>
<dbReference type="InterPro" id="IPR001584">
    <property type="entry name" value="Integrase_cat-core"/>
</dbReference>
<evidence type="ECO:0000313" key="2">
    <source>
        <dbReference type="EMBL" id="QIJ72907.1"/>
    </source>
</evidence>
<dbReference type="GO" id="GO:0015074">
    <property type="term" value="P:DNA integration"/>
    <property type="evidence" value="ECO:0007669"/>
    <property type="project" value="InterPro"/>
</dbReference>
<dbReference type="InterPro" id="IPR050900">
    <property type="entry name" value="Transposase_IS3/IS150/IS904"/>
</dbReference>
<reference evidence="2 3" key="1">
    <citation type="submission" date="2020-02" db="EMBL/GenBank/DDBJ databases">
        <title>Genome analysis of Thermosulfuriphilus ammonigenes ST65T, an anaerobic thermophilic chemolithoautotrophic bacterium isolated from a deep-sea hydrothermal vent.</title>
        <authorList>
            <person name="Slobodkina G."/>
            <person name="Allioux M."/>
            <person name="Merkel A."/>
            <person name="Alain K."/>
            <person name="Jebbar M."/>
            <person name="Slobodkin A."/>
        </authorList>
    </citation>
    <scope>NUCLEOTIDE SEQUENCE [LARGE SCALE GENOMIC DNA]</scope>
    <source>
        <strain evidence="2 3">ST65</strain>
    </source>
</reference>
<dbReference type="EMBL" id="CP048877">
    <property type="protein sequence ID" value="QIJ72907.1"/>
    <property type="molecule type" value="Genomic_DNA"/>
</dbReference>
<accession>A0A6G7PZA0</accession>
<dbReference type="KEGG" id="tav:G4V39_10080"/>
<proteinExistence type="predicted"/>
<dbReference type="PANTHER" id="PTHR46889">
    <property type="entry name" value="TRANSPOSASE INSF FOR INSERTION SEQUENCE IS3B-RELATED"/>
    <property type="match status" value="1"/>
</dbReference>
<dbReference type="InterPro" id="IPR012337">
    <property type="entry name" value="RNaseH-like_sf"/>
</dbReference>
<dbReference type="InterPro" id="IPR048020">
    <property type="entry name" value="Transpos_IS3"/>
</dbReference>
<sequence length="273" mass="31493">MVGSVQAELAAEGYKVSLSKLCRWLGVARRTFYYRPKGRKRPLAEDKVAKVREVIERFPSYGYRRIAVVLGWNRKVVQRICQRKGWQVRKRPKGSRPRAKGFVSVARRPNERWATDLTMVWCGRDRWCTLAVVIDCATREVLGWRLARRGNAVTAEAALEEALISRFGCLGRIPGGLMLRSDNGLVFTSKRYTATVRAYGLRQEFIMPYSPEQKGVVERFIRTVKEECLWQHRFGSLSEAREVIGDWMRYYNMERPHQALGYQAPSDMLAIAV</sequence>
<dbReference type="SUPFAM" id="SSF53098">
    <property type="entry name" value="Ribonuclease H-like"/>
    <property type="match status" value="1"/>
</dbReference>
<evidence type="ECO:0000313" key="3">
    <source>
        <dbReference type="Proteomes" id="UP000502179"/>
    </source>
</evidence>
<dbReference type="Gene3D" id="3.30.420.10">
    <property type="entry name" value="Ribonuclease H-like superfamily/Ribonuclease H"/>
    <property type="match status" value="1"/>
</dbReference>
<organism evidence="2 3">
    <name type="scientific">Thermosulfuriphilus ammonigenes</name>
    <dbReference type="NCBI Taxonomy" id="1936021"/>
    <lineage>
        <taxon>Bacteria</taxon>
        <taxon>Pseudomonadati</taxon>
        <taxon>Thermodesulfobacteriota</taxon>
        <taxon>Thermodesulfobacteria</taxon>
        <taxon>Thermodesulfobacteriales</taxon>
        <taxon>Thermodesulfobacteriaceae</taxon>
        <taxon>Thermosulfuriphilus</taxon>
    </lineage>
</organism>
<dbReference type="GO" id="GO:0003676">
    <property type="term" value="F:nucleic acid binding"/>
    <property type="evidence" value="ECO:0007669"/>
    <property type="project" value="InterPro"/>
</dbReference>
<dbReference type="Proteomes" id="UP000502179">
    <property type="component" value="Chromosome"/>
</dbReference>
<dbReference type="Pfam" id="PF13683">
    <property type="entry name" value="rve_3"/>
    <property type="match status" value="1"/>
</dbReference>
<dbReference type="PROSITE" id="PS50994">
    <property type="entry name" value="INTEGRASE"/>
    <property type="match status" value="1"/>
</dbReference>
<dbReference type="PANTHER" id="PTHR46889:SF4">
    <property type="entry name" value="TRANSPOSASE INSO FOR INSERTION SEQUENCE ELEMENT IS911B-RELATED"/>
    <property type="match status" value="1"/>
</dbReference>
<protein>
    <submittedName>
        <fullName evidence="2">IS3 family transposase</fullName>
    </submittedName>
</protein>